<dbReference type="Pfam" id="PF08626">
    <property type="entry name" value="TRAPPC9-Trs120"/>
    <property type="match status" value="1"/>
</dbReference>
<evidence type="ECO:0000259" key="4">
    <source>
        <dbReference type="Pfam" id="PF26254"/>
    </source>
</evidence>
<dbReference type="PANTHER" id="PTHR21512">
    <property type="entry name" value="TRAFFICKING PROTEIN PARTICLE COMPLEX SUBUNIT 9"/>
    <property type="match status" value="1"/>
</dbReference>
<comment type="similarity">
    <text evidence="1">Belongs to the NIBP family.</text>
</comment>
<feature type="region of interest" description="Disordered" evidence="2">
    <location>
        <begin position="1149"/>
        <end position="1177"/>
    </location>
</feature>
<dbReference type="EMBL" id="MNPL01020674">
    <property type="protein sequence ID" value="OQR69511.1"/>
    <property type="molecule type" value="Genomic_DNA"/>
</dbReference>
<feature type="domain" description="Trs120/TRAPPC9 N-terminal" evidence="3">
    <location>
        <begin position="201"/>
        <end position="262"/>
    </location>
</feature>
<evidence type="ECO:0000256" key="2">
    <source>
        <dbReference type="SAM" id="MobiDB-lite"/>
    </source>
</evidence>
<dbReference type="STRING" id="418985.A0A1V9X7Z2"/>
<feature type="compositionally biased region" description="Low complexity" evidence="2">
    <location>
        <begin position="834"/>
        <end position="844"/>
    </location>
</feature>
<proteinExistence type="inferred from homology"/>
<dbReference type="Pfam" id="PF26283">
    <property type="entry name" value="Ig_TRAPPC9-Trs120_4th"/>
    <property type="match status" value="1"/>
</dbReference>
<dbReference type="Pfam" id="PF26254">
    <property type="entry name" value="Ig_TRAPPC9-Trs120_1st"/>
    <property type="match status" value="1"/>
</dbReference>
<dbReference type="OrthoDB" id="27962at2759"/>
<name>A0A1V9X7Z2_9ACAR</name>
<feature type="compositionally biased region" description="Polar residues" evidence="2">
    <location>
        <begin position="853"/>
        <end position="864"/>
    </location>
</feature>
<dbReference type="Proteomes" id="UP000192247">
    <property type="component" value="Unassembled WGS sequence"/>
</dbReference>
<comment type="caution">
    <text evidence="6">The sequence shown here is derived from an EMBL/GenBank/DDBJ whole genome shotgun (WGS) entry which is preliminary data.</text>
</comment>
<evidence type="ECO:0000256" key="1">
    <source>
        <dbReference type="ARBA" id="ARBA00008459"/>
    </source>
</evidence>
<dbReference type="InParanoid" id="A0A1V9X7Z2"/>
<evidence type="ECO:0000259" key="3">
    <source>
        <dbReference type="Pfam" id="PF08626"/>
    </source>
</evidence>
<feature type="domain" description="Trs120/TRAPPC9 fourth Ig-like" evidence="5">
    <location>
        <begin position="1038"/>
        <end position="1124"/>
    </location>
</feature>
<evidence type="ECO:0000313" key="7">
    <source>
        <dbReference type="Proteomes" id="UP000192247"/>
    </source>
</evidence>
<feature type="domain" description="Trs120/TRAPPC9 first Ig-like" evidence="4">
    <location>
        <begin position="590"/>
        <end position="701"/>
    </location>
</feature>
<dbReference type="InterPro" id="IPR013935">
    <property type="entry name" value="Trs120_TRAPPC9"/>
</dbReference>
<evidence type="ECO:0000259" key="5">
    <source>
        <dbReference type="Pfam" id="PF26283"/>
    </source>
</evidence>
<dbReference type="InterPro" id="IPR058568">
    <property type="entry name" value="Ig_TRAPPC9_Trs120_4th"/>
</dbReference>
<keyword evidence="7" id="KW-1185">Reference proteome</keyword>
<dbReference type="AlphaFoldDB" id="A0A1V9X7Z2"/>
<dbReference type="InterPro" id="IPR058565">
    <property type="entry name" value="Ig_TRAPPC9_Trs120_1st"/>
</dbReference>
<evidence type="ECO:0000313" key="6">
    <source>
        <dbReference type="EMBL" id="OQR69511.1"/>
    </source>
</evidence>
<accession>A0A1V9X7Z2</accession>
<dbReference type="GO" id="GO:0005802">
    <property type="term" value="C:trans-Golgi network"/>
    <property type="evidence" value="ECO:0007669"/>
    <property type="project" value="TreeGrafter"/>
</dbReference>
<dbReference type="PANTHER" id="PTHR21512:SF5">
    <property type="entry name" value="TRAFFICKING PROTEIN PARTICLE COMPLEX SUBUNIT 9"/>
    <property type="match status" value="1"/>
</dbReference>
<protein>
    <submittedName>
        <fullName evidence="6">Protein brunelleschi-like</fullName>
    </submittedName>
</protein>
<reference evidence="6 7" key="1">
    <citation type="journal article" date="2017" name="Gigascience">
        <title>Draft genome of the honey bee ectoparasitic mite, Tropilaelaps mercedesae, is shaped by the parasitic life history.</title>
        <authorList>
            <person name="Dong X."/>
            <person name="Armstrong S.D."/>
            <person name="Xia D."/>
            <person name="Makepeace B.L."/>
            <person name="Darby A.C."/>
            <person name="Kadowaki T."/>
        </authorList>
    </citation>
    <scope>NUCLEOTIDE SEQUENCE [LARGE SCALE GENOMIC DNA]</scope>
    <source>
        <strain evidence="6">Wuxi-XJTLU</strain>
    </source>
</reference>
<feature type="region of interest" description="Disordered" evidence="2">
    <location>
        <begin position="830"/>
        <end position="864"/>
    </location>
</feature>
<organism evidence="6 7">
    <name type="scientific">Tropilaelaps mercedesae</name>
    <dbReference type="NCBI Taxonomy" id="418985"/>
    <lineage>
        <taxon>Eukaryota</taxon>
        <taxon>Metazoa</taxon>
        <taxon>Ecdysozoa</taxon>
        <taxon>Arthropoda</taxon>
        <taxon>Chelicerata</taxon>
        <taxon>Arachnida</taxon>
        <taxon>Acari</taxon>
        <taxon>Parasitiformes</taxon>
        <taxon>Mesostigmata</taxon>
        <taxon>Gamasina</taxon>
        <taxon>Dermanyssoidea</taxon>
        <taxon>Laelapidae</taxon>
        <taxon>Tropilaelaps</taxon>
    </lineage>
</organism>
<dbReference type="FunCoup" id="A0A1V9X7Z2">
    <property type="interactions" value="1691"/>
</dbReference>
<gene>
    <name evidence="6" type="ORF">BIW11_01840</name>
</gene>
<dbReference type="InterPro" id="IPR058563">
    <property type="entry name" value="Trs120_TRAPPC9_N"/>
</dbReference>
<sequence>MSIADYQAAFEDHSAVLVLLLYQRLDDQRNEAVQNVVRRIKKVRAVRSADVPGVNVKYVSEYSSKRNDWQQFQAHRAVRGVITVGEYRPRGVQAALNKHGDLVDPYEKTVLETRCVFVGKDVPVHPSESPVNEADCPNNLRREQCLFYTPDETSQLESDVIDFISNIVIVLRSSKIRLEQDVSSKKIDDKILIAPFEKREFVGIDTDSRQYRKRWVARNKKMLADISLQLGYVQEALALYSEAMETFRAVGDLLWLGAVYEGQCAASAGHLQPPGKGGLIRNQSFPMRSRRNTPVSLSNPTLTHAGSCKSLPVDVDPIEAKQFGRDLLTLDEIVEKIREANVTYERFSHAIGPHVEVNLKLTRLLATFDRHLQATDYLQTAIVINCRLNEVSWKLGWYDAVAQLYRDISCHRKAAFYTRIGAVQAATVHDGIKPNNALCYQLMVKSLKGYQVDLLTPNPYEGRRWHPFTTPEPAIGWSRLQTTLLNDVILMADRLPEGRKLAAHHCVFSLCYMFAFLEPQEAHTCAKKLDQLTAETGVLALTSVASDLLDQPLPPIHLINYPLVTRAKPQVLAAEPVKWRSPVATNQPDGGTPFIWAPSKANKHAVRQPGIENGGVFESKWVKGEVASIEMIIQNAASFALQITDLRLVTEGPFDCYPTSITVGPAERGVATVLAVKIQGTPHSTGEVRILGYECVVLGVKTRCLFKDATWMHRKVTPSLYDDPKDSLKNFEFIIDCVPELPLLEVLGDLQTDSNITLYAGQKKSYRVKLHNKSSVPVETIEIAIEGSVNVLVEWDEIELMEQLPIGPDAAAIFHVTLTGSETFIASPRRTDLSAKSSSAAPSPLNTPRQRRFQSTPNTPHRSNQLRVAGAVETALDTVSTQINILYSGGAGMANNYARKCAIKTRLTVLPSMVISQWDVLLADSATQCYLVLDIENRTSQEMELEYQDGKSIAIEEVCKIPVLIPRCKPSGGDEQLEELCRQHIQRYVKLRWSLSHEINGYANLNECKWTPAQVDTILSASLSCEVFLQRRLYNTDDEFILKMGVPLSIQVEAHNTSLCPLHQLLVSLHVYQDYQNGQTMSVPNCVCFHGPQNIPVETIQPGETITVSFCLLFLYVGDYKIDVDCLTLSGDCARAVSSRAGVGLRSGASMKGSGKVGGDNEARSTPPAGGKHHPLWRTPLPLEITVVDLERDPLLSVPL</sequence>